<dbReference type="AlphaFoldDB" id="A0A5B9QZ97"/>
<feature type="transmembrane region" description="Helical" evidence="2">
    <location>
        <begin position="323"/>
        <end position="344"/>
    </location>
</feature>
<feature type="transmembrane region" description="Helical" evidence="2">
    <location>
        <begin position="356"/>
        <end position="375"/>
    </location>
</feature>
<keyword evidence="4" id="KW-1185">Reference proteome</keyword>
<feature type="transmembrane region" description="Helical" evidence="2">
    <location>
        <begin position="239"/>
        <end position="260"/>
    </location>
</feature>
<keyword evidence="2" id="KW-1133">Transmembrane helix</keyword>
<dbReference type="EMBL" id="CP042914">
    <property type="protein sequence ID" value="QEG39313.1"/>
    <property type="molecule type" value="Genomic_DNA"/>
</dbReference>
<name>A0A5B9QZ97_9BACT</name>
<evidence type="ECO:0000313" key="4">
    <source>
        <dbReference type="Proteomes" id="UP000325286"/>
    </source>
</evidence>
<evidence type="ECO:0000256" key="2">
    <source>
        <dbReference type="SAM" id="Phobius"/>
    </source>
</evidence>
<evidence type="ECO:0000313" key="3">
    <source>
        <dbReference type="EMBL" id="QEG39313.1"/>
    </source>
</evidence>
<keyword evidence="2" id="KW-0472">Membrane</keyword>
<gene>
    <name evidence="3" type="ORF">UC8_12780</name>
</gene>
<accession>A0A5B9QZ97</accession>
<proteinExistence type="predicted"/>
<dbReference type="RefSeq" id="WP_068138681.1">
    <property type="nucleotide sequence ID" value="NZ_CP042914.1"/>
</dbReference>
<dbReference type="KEGG" id="rul:UC8_12780"/>
<sequence length="376" mass="41893">MDLVSTRCTLFTRMMTAILLAGLLTSSLSAQSGRYGRGDRESDTPIESELGYLFVDGTYLPPPYKIEADYEQELIHINGTEYSADAFDLSGYTNRGFGMRGERGSWRFGGRGPRRERGESSPAFPTSSSLQALVREIGSLQHGGFVILQSERPPMVLWTGQNGHELLETLIATETEPRDTLAIPSSLESRSKETWQELVDQFQATPAFLERATADVEKVHAAIDSNRIVANAVVWSERLSYPLTMFGLVLVVIAFGHLLINAQPMFFDVEEPKAMAHVKKATVVCLLMVGLMSAIDLTWTLLASQQGSMRELNPLGNQFISDASKLVLFKTVLTVTSLGLLFWFRHLPIARRASWWCCLVLTLLTARWLTFHSLLV</sequence>
<reference evidence="3 4" key="1">
    <citation type="submission" date="2019-08" db="EMBL/GenBank/DDBJ databases">
        <title>Deep-cultivation of Planctomycetes and their phenomic and genomic characterization uncovers novel biology.</title>
        <authorList>
            <person name="Wiegand S."/>
            <person name="Jogler M."/>
            <person name="Boedeker C."/>
            <person name="Pinto D."/>
            <person name="Vollmers J."/>
            <person name="Rivas-Marin E."/>
            <person name="Kohn T."/>
            <person name="Peeters S.H."/>
            <person name="Heuer A."/>
            <person name="Rast P."/>
            <person name="Oberbeckmann S."/>
            <person name="Bunk B."/>
            <person name="Jeske O."/>
            <person name="Meyerdierks A."/>
            <person name="Storesund J.E."/>
            <person name="Kallscheuer N."/>
            <person name="Luecker S."/>
            <person name="Lage O.M."/>
            <person name="Pohl T."/>
            <person name="Merkel B.J."/>
            <person name="Hornburger P."/>
            <person name="Mueller R.-W."/>
            <person name="Bruemmer F."/>
            <person name="Labrenz M."/>
            <person name="Spormann A.M."/>
            <person name="Op den Camp H."/>
            <person name="Overmann J."/>
            <person name="Amann R."/>
            <person name="Jetten M.S.M."/>
            <person name="Mascher T."/>
            <person name="Medema M.H."/>
            <person name="Devos D.P."/>
            <person name="Kaster A.-K."/>
            <person name="Ovreas L."/>
            <person name="Rohde M."/>
            <person name="Galperin M.Y."/>
            <person name="Jogler C."/>
        </authorList>
    </citation>
    <scope>NUCLEOTIDE SEQUENCE [LARGE SCALE GENOMIC DNA]</scope>
    <source>
        <strain evidence="3 4">UC8</strain>
    </source>
</reference>
<feature type="region of interest" description="Disordered" evidence="1">
    <location>
        <begin position="104"/>
        <end position="127"/>
    </location>
</feature>
<dbReference type="Proteomes" id="UP000325286">
    <property type="component" value="Chromosome"/>
</dbReference>
<protein>
    <submittedName>
        <fullName evidence="3">Uncharacterized protein</fullName>
    </submittedName>
</protein>
<organism evidence="3 4">
    <name type="scientific">Roseimaritima ulvae</name>
    <dbReference type="NCBI Taxonomy" id="980254"/>
    <lineage>
        <taxon>Bacteria</taxon>
        <taxon>Pseudomonadati</taxon>
        <taxon>Planctomycetota</taxon>
        <taxon>Planctomycetia</taxon>
        <taxon>Pirellulales</taxon>
        <taxon>Pirellulaceae</taxon>
        <taxon>Roseimaritima</taxon>
    </lineage>
</organism>
<evidence type="ECO:0000256" key="1">
    <source>
        <dbReference type="SAM" id="MobiDB-lite"/>
    </source>
</evidence>
<keyword evidence="2" id="KW-0812">Transmembrane</keyword>
<feature type="transmembrane region" description="Helical" evidence="2">
    <location>
        <begin position="281"/>
        <end position="303"/>
    </location>
</feature>